<name>A0A7D3V7X0_9VIRU</name>
<protein>
    <submittedName>
        <fullName evidence="1">Uncharacterized protein</fullName>
    </submittedName>
</protein>
<organism evidence="1 2">
    <name type="scientific">Fadolivirus FV1/VV64</name>
    <dbReference type="NCBI Taxonomy" id="3070911"/>
    <lineage>
        <taxon>Viruses</taxon>
        <taxon>Varidnaviria</taxon>
        <taxon>Bamfordvirae</taxon>
        <taxon>Nucleocytoviricota</taxon>
        <taxon>Megaviricetes</taxon>
        <taxon>Imitervirales</taxon>
        <taxon>Mimiviridae</taxon>
        <taxon>Klosneuvirinae</taxon>
        <taxon>Fadolivirus</taxon>
        <taxon>Fadolivirus algeromassiliense</taxon>
    </lineage>
</organism>
<dbReference type="Proteomes" id="UP001162001">
    <property type="component" value="Segment"/>
</dbReference>
<dbReference type="EMBL" id="MT418680">
    <property type="protein sequence ID" value="QKF94616.1"/>
    <property type="molecule type" value="Genomic_DNA"/>
</dbReference>
<gene>
    <name evidence="1" type="ORF">Fadolivirus_1_1158</name>
</gene>
<accession>A0A7D3V7X0</accession>
<keyword evidence="2" id="KW-1185">Reference proteome</keyword>
<evidence type="ECO:0000313" key="1">
    <source>
        <dbReference type="EMBL" id="QKF94616.1"/>
    </source>
</evidence>
<reference evidence="1 2" key="1">
    <citation type="submission" date="2020-04" db="EMBL/GenBank/DDBJ databases">
        <title>Advantages and limits of metagenomic assembly and binning of a giant virus.</title>
        <authorList>
            <person name="Schulz F."/>
            <person name="Andreani J."/>
            <person name="Francis R."/>
            <person name="Boudjemaa H."/>
            <person name="Bou Khalil J.Y."/>
            <person name="Lee J."/>
            <person name="La Scola B."/>
            <person name="Woyke T."/>
        </authorList>
    </citation>
    <scope>NUCLEOTIDE SEQUENCE [LARGE SCALE GENOMIC DNA]</scope>
    <source>
        <strain evidence="1 2">FV1/VV64</strain>
    </source>
</reference>
<sequence>MHIELLFLSLFILLLVWLVMDRTKKGYTSLDNLSNDYYLWRAYNHNEYDQDRKLAFPHNYQPYEYNQRFNCYDNDLDFGGAQW</sequence>
<evidence type="ECO:0000313" key="2">
    <source>
        <dbReference type="Proteomes" id="UP001162001"/>
    </source>
</evidence>
<proteinExistence type="predicted"/>